<dbReference type="Proteomes" id="UP000031643">
    <property type="component" value="Chromosome"/>
</dbReference>
<sequence>MRFVLRTLGIWLLLLAMVAAVVDATKSLAGGGAWAVTPLGEQWRQLFPEMLDGFRQWVINTVGDWLWDPILLSILAAPTWVVFGILGVFLYWLGQKRKEVEVFIN</sequence>
<dbReference type="KEGG" id="mcg:GL4_0471"/>
<evidence type="ECO:0000256" key="1">
    <source>
        <dbReference type="SAM" id="Phobius"/>
    </source>
</evidence>
<name>A0A0A8JYR7_9HYPH</name>
<organism evidence="2 3">
    <name type="scientific">Methyloceanibacter caenitepidi</name>
    <dbReference type="NCBI Taxonomy" id="1384459"/>
    <lineage>
        <taxon>Bacteria</taxon>
        <taxon>Pseudomonadati</taxon>
        <taxon>Pseudomonadota</taxon>
        <taxon>Alphaproteobacteria</taxon>
        <taxon>Hyphomicrobiales</taxon>
        <taxon>Hyphomicrobiaceae</taxon>
        <taxon>Methyloceanibacter</taxon>
    </lineage>
</organism>
<dbReference type="RefSeq" id="WP_045364111.1">
    <property type="nucleotide sequence ID" value="NZ_AP014648.1"/>
</dbReference>
<proteinExistence type="predicted"/>
<keyword evidence="1" id="KW-0472">Membrane</keyword>
<keyword evidence="1" id="KW-1133">Transmembrane helix</keyword>
<dbReference type="AlphaFoldDB" id="A0A0A8JYR7"/>
<dbReference type="EMBL" id="AP014648">
    <property type="protein sequence ID" value="BAQ15938.1"/>
    <property type="molecule type" value="Genomic_DNA"/>
</dbReference>
<feature type="transmembrane region" description="Helical" evidence="1">
    <location>
        <begin position="70"/>
        <end position="93"/>
    </location>
</feature>
<keyword evidence="1" id="KW-0812">Transmembrane</keyword>
<dbReference type="STRING" id="1384459.GL4_0471"/>
<evidence type="ECO:0000313" key="2">
    <source>
        <dbReference type="EMBL" id="BAQ15938.1"/>
    </source>
</evidence>
<dbReference type="HOGENOM" id="CLU_168239_1_1_5"/>
<reference evidence="2 3" key="1">
    <citation type="submission" date="2014-09" db="EMBL/GenBank/DDBJ databases">
        <title>Genome sequencing of Methyloceanibacter caenitepidi Gela4.</title>
        <authorList>
            <person name="Takeuchi M."/>
            <person name="Susumu S."/>
            <person name="Kamagata Y."/>
            <person name="Oshima K."/>
            <person name="Hattori M."/>
            <person name="Iwasaki W."/>
        </authorList>
    </citation>
    <scope>NUCLEOTIDE SEQUENCE [LARGE SCALE GENOMIC DNA]</scope>
    <source>
        <strain evidence="2 3">Gela4</strain>
    </source>
</reference>
<accession>A0A0A8JYR7</accession>
<keyword evidence="3" id="KW-1185">Reference proteome</keyword>
<protein>
    <submittedName>
        <fullName evidence="2">Uncharacterized protein</fullName>
    </submittedName>
</protein>
<gene>
    <name evidence="2" type="ORF">GL4_0471</name>
</gene>
<evidence type="ECO:0000313" key="3">
    <source>
        <dbReference type="Proteomes" id="UP000031643"/>
    </source>
</evidence>
<dbReference type="OrthoDB" id="8139648at2"/>